<sequence length="127" mass="15005">MEKKIPNFKVGDTVRVHFKYFEGDTEKHGVFEGVVLAIRGKNESKTFTVRKISYGVGVERIFPLYSPLITKIEIKKRTKVRRAKLYYLRERKSLKLKRERAITKEELEKEEKKEPAEVKSEETKEES</sequence>
<evidence type="ECO:0000256" key="5">
    <source>
        <dbReference type="SAM" id="MobiDB-lite"/>
    </source>
</evidence>
<feature type="region of interest" description="Disordered" evidence="5">
    <location>
        <begin position="105"/>
        <end position="127"/>
    </location>
</feature>
<keyword evidence="2 6" id="KW-0689">Ribosomal protein</keyword>
<dbReference type="GO" id="GO:0006412">
    <property type="term" value="P:translation"/>
    <property type="evidence" value="ECO:0007669"/>
    <property type="project" value="InterPro"/>
</dbReference>
<accession>A0A7C4WAF4</accession>
<organism evidence="6">
    <name type="scientific">candidate division WOR-3 bacterium</name>
    <dbReference type="NCBI Taxonomy" id="2052148"/>
    <lineage>
        <taxon>Bacteria</taxon>
        <taxon>Bacteria division WOR-3</taxon>
    </lineage>
</organism>
<dbReference type="GO" id="GO:0022625">
    <property type="term" value="C:cytosolic large ribosomal subunit"/>
    <property type="evidence" value="ECO:0007669"/>
    <property type="project" value="TreeGrafter"/>
</dbReference>
<dbReference type="InterPro" id="IPR038657">
    <property type="entry name" value="Ribosomal_bL19_sf"/>
</dbReference>
<evidence type="ECO:0000256" key="1">
    <source>
        <dbReference type="ARBA" id="ARBA00005781"/>
    </source>
</evidence>
<reference evidence="6" key="1">
    <citation type="journal article" date="2020" name="mSystems">
        <title>Genome- and Community-Level Interaction Insights into Carbon Utilization and Element Cycling Functions of Hydrothermarchaeota in Hydrothermal Sediment.</title>
        <authorList>
            <person name="Zhou Z."/>
            <person name="Liu Y."/>
            <person name="Xu W."/>
            <person name="Pan J."/>
            <person name="Luo Z.H."/>
            <person name="Li M."/>
        </authorList>
    </citation>
    <scope>NUCLEOTIDE SEQUENCE [LARGE SCALE GENOMIC DNA]</scope>
    <source>
        <strain evidence="6">SpSt-594</strain>
    </source>
</reference>
<dbReference type="PIRSF" id="PIRSF002191">
    <property type="entry name" value="Ribosomal_L19"/>
    <property type="match status" value="1"/>
</dbReference>
<comment type="similarity">
    <text evidence="1 4">Belongs to the bacterial ribosomal protein bL19 family.</text>
</comment>
<evidence type="ECO:0000256" key="2">
    <source>
        <dbReference type="ARBA" id="ARBA00022980"/>
    </source>
</evidence>
<gene>
    <name evidence="6" type="primary">rplS</name>
    <name evidence="6" type="ORF">ENT60_02675</name>
</gene>
<comment type="caution">
    <text evidence="6">The sequence shown here is derived from an EMBL/GenBank/DDBJ whole genome shotgun (WGS) entry which is preliminary data.</text>
</comment>
<dbReference type="PRINTS" id="PR00061">
    <property type="entry name" value="RIBOSOMALL19"/>
</dbReference>
<proteinExistence type="inferred from homology"/>
<dbReference type="AlphaFoldDB" id="A0A7C4WAF4"/>
<dbReference type="EMBL" id="DSZH01000121">
    <property type="protein sequence ID" value="HGU47452.1"/>
    <property type="molecule type" value="Genomic_DNA"/>
</dbReference>
<comment type="function">
    <text evidence="4">This protein is located at the 30S-50S ribosomal subunit interface and may play a role in the structure and function of the aminoacyl-tRNA binding site.</text>
</comment>
<evidence type="ECO:0000256" key="4">
    <source>
        <dbReference type="RuleBase" id="RU000559"/>
    </source>
</evidence>
<keyword evidence="3 4" id="KW-0687">Ribonucleoprotein</keyword>
<dbReference type="NCBIfam" id="TIGR01024">
    <property type="entry name" value="rplS_bact"/>
    <property type="match status" value="1"/>
</dbReference>
<dbReference type="InterPro" id="IPR001857">
    <property type="entry name" value="Ribosomal_bL19"/>
</dbReference>
<dbReference type="Gene3D" id="2.30.30.790">
    <property type="match status" value="1"/>
</dbReference>
<dbReference type="Pfam" id="PF01245">
    <property type="entry name" value="Ribosomal_L19"/>
    <property type="match status" value="1"/>
</dbReference>
<dbReference type="PANTHER" id="PTHR15680:SF9">
    <property type="entry name" value="LARGE RIBOSOMAL SUBUNIT PROTEIN BL19M"/>
    <property type="match status" value="1"/>
</dbReference>
<protein>
    <recommendedName>
        <fullName evidence="4">50S ribosomal protein L19</fullName>
    </recommendedName>
</protein>
<dbReference type="PANTHER" id="PTHR15680">
    <property type="entry name" value="RIBOSOMAL PROTEIN L19"/>
    <property type="match status" value="1"/>
</dbReference>
<dbReference type="InterPro" id="IPR008991">
    <property type="entry name" value="Translation_prot_SH3-like_sf"/>
</dbReference>
<dbReference type="SUPFAM" id="SSF50104">
    <property type="entry name" value="Translation proteins SH3-like domain"/>
    <property type="match status" value="1"/>
</dbReference>
<evidence type="ECO:0000313" key="6">
    <source>
        <dbReference type="EMBL" id="HGU47452.1"/>
    </source>
</evidence>
<evidence type="ECO:0000256" key="3">
    <source>
        <dbReference type="ARBA" id="ARBA00023274"/>
    </source>
</evidence>
<dbReference type="GO" id="GO:0003735">
    <property type="term" value="F:structural constituent of ribosome"/>
    <property type="evidence" value="ECO:0007669"/>
    <property type="project" value="InterPro"/>
</dbReference>
<name>A0A7C4WAF4_UNCW3</name>